<name>D3HTF3_LEGLN</name>
<dbReference type="AlphaFoldDB" id="D3HTF3"/>
<sequence>MWYTDILQSQAKKICKSNKKMAERFITHLINLMEIKWDYEFELMAVLGLIKDLYLFAENNQYRDVSLSEFSRVCIGLLILHVKYADDSVVRVSDFILLCKDEVIFTAMDFKNEVHELINVFYTGSPLKNAEQSLISRDIQTSFNSTPNKIFLRILLGIENEVFGSLNHNVSVNVDQLIFVLRQLMSEASDPHELVSQLLFFLEVLENKNEKFGEFIFELRKSEEELLPLAVHEICLQLEEYLTKLKPHSDVGFFCCLISSSIYDHSRDITEIVAKIKQKELQDIDSILEKLYEIEIISPKDKLVDTIQFLENKYRTPICQI</sequence>
<organism evidence="1 2">
    <name type="scientific">Legionella longbeachae serogroup 1 (strain NSW150)</name>
    <dbReference type="NCBI Taxonomy" id="661367"/>
    <lineage>
        <taxon>Bacteria</taxon>
        <taxon>Pseudomonadati</taxon>
        <taxon>Pseudomonadota</taxon>
        <taxon>Gammaproteobacteria</taxon>
        <taxon>Legionellales</taxon>
        <taxon>Legionellaceae</taxon>
        <taxon>Legionella</taxon>
    </lineage>
</organism>
<dbReference type="KEGG" id="llo:LLO_1818"/>
<accession>D3HTF3</accession>
<reference evidence="1 2" key="1">
    <citation type="journal article" date="2010" name="PLoS Genet.">
        <title>Analysis of the Legionella longbeachae genome and transcriptome uncovers unique strategies to cause Legionnaires' disease.</title>
        <authorList>
            <person name="Cazalet C."/>
            <person name="Gomez-Valero L."/>
            <person name="Rusniok C."/>
            <person name="Lomma M."/>
            <person name="Dervins-Ravault D."/>
            <person name="Newton H."/>
            <person name="Sansom F."/>
            <person name="Jarraud S."/>
            <person name="Zidane N."/>
            <person name="Ma L."/>
            <person name="Bouchier C."/>
            <person name="Etienne J."/>
            <person name="Hartland E."/>
            <person name="Buchrieser C."/>
        </authorList>
    </citation>
    <scope>NUCLEOTIDE SEQUENCE [LARGE SCALE GENOMIC DNA]</scope>
    <source>
        <strain evidence="1 2">NSW150</strain>
    </source>
</reference>
<protein>
    <submittedName>
        <fullName evidence="1">Uncharacterized protein</fullName>
    </submittedName>
</protein>
<dbReference type="OrthoDB" id="5650782at2"/>
<evidence type="ECO:0000313" key="1">
    <source>
        <dbReference type="EMBL" id="CBJ12195.1"/>
    </source>
</evidence>
<dbReference type="Proteomes" id="UP000001060">
    <property type="component" value="Chromosome"/>
</dbReference>
<gene>
    <name evidence="1" type="ordered locus">LLO_1818</name>
</gene>
<dbReference type="eggNOG" id="ENOG5031EF7">
    <property type="taxonomic scope" value="Bacteria"/>
</dbReference>
<dbReference type="EMBL" id="FN650140">
    <property type="protein sequence ID" value="CBJ12195.1"/>
    <property type="molecule type" value="Genomic_DNA"/>
</dbReference>
<dbReference type="RefSeq" id="WP_003636942.1">
    <property type="nucleotide sequence ID" value="NC_013861.1"/>
</dbReference>
<proteinExistence type="predicted"/>
<dbReference type="GeneID" id="40926038"/>
<evidence type="ECO:0000313" key="2">
    <source>
        <dbReference type="Proteomes" id="UP000001060"/>
    </source>
</evidence>
<dbReference type="HOGENOM" id="CLU_849392_0_0_6"/>
<keyword evidence="2" id="KW-1185">Reference proteome</keyword>